<keyword evidence="8" id="KW-1185">Reference proteome</keyword>
<evidence type="ECO:0000256" key="1">
    <source>
        <dbReference type="ARBA" id="ARBA00005232"/>
    </source>
</evidence>
<dbReference type="SUPFAM" id="SSF52777">
    <property type="entry name" value="CoA-dependent acyltransferases"/>
    <property type="match status" value="2"/>
</dbReference>
<reference evidence="7" key="1">
    <citation type="submission" date="2021-04" db="EMBL/GenBank/DDBJ databases">
        <authorList>
            <consortium name="Wellcome Sanger Institute Data Sharing"/>
        </authorList>
    </citation>
    <scope>NUCLEOTIDE SEQUENCE [LARGE SCALE GENOMIC DNA]</scope>
</reference>
<accession>A0A3Q1HIP0</accession>
<evidence type="ECO:0000313" key="7">
    <source>
        <dbReference type="Ensembl" id="ENSATEP00000007305.2"/>
    </source>
</evidence>
<feature type="active site" description="Proton acceptor" evidence="4">
    <location>
        <position position="318"/>
    </location>
</feature>
<dbReference type="GO" id="GO:0005777">
    <property type="term" value="C:peroxisome"/>
    <property type="evidence" value="ECO:0007669"/>
    <property type="project" value="TreeGrafter"/>
</dbReference>
<dbReference type="PANTHER" id="PTHR22589:SF50">
    <property type="entry name" value="CARNITINE O-ACETYLTRANSFERASE"/>
    <property type="match status" value="1"/>
</dbReference>
<evidence type="ECO:0000256" key="2">
    <source>
        <dbReference type="ARBA" id="ARBA00022679"/>
    </source>
</evidence>
<keyword evidence="3" id="KW-0012">Acyltransferase</keyword>
<organism evidence="7 8">
    <name type="scientific">Anabas testudineus</name>
    <name type="common">Climbing perch</name>
    <name type="synonym">Anthias testudineus</name>
    <dbReference type="NCBI Taxonomy" id="64144"/>
    <lineage>
        <taxon>Eukaryota</taxon>
        <taxon>Metazoa</taxon>
        <taxon>Chordata</taxon>
        <taxon>Craniata</taxon>
        <taxon>Vertebrata</taxon>
        <taxon>Euteleostomi</taxon>
        <taxon>Actinopterygii</taxon>
        <taxon>Neopterygii</taxon>
        <taxon>Teleostei</taxon>
        <taxon>Neoteleostei</taxon>
        <taxon>Acanthomorphata</taxon>
        <taxon>Anabantaria</taxon>
        <taxon>Anabantiformes</taxon>
        <taxon>Anabantoidei</taxon>
        <taxon>Anabantidae</taxon>
        <taxon>Anabas</taxon>
    </lineage>
</organism>
<dbReference type="InParanoid" id="A0A3Q1HIP0"/>
<dbReference type="Gene3D" id="3.30.559.70">
    <property type="entry name" value="Choline/Carnitine o-acyltransferase, domain 2"/>
    <property type="match status" value="1"/>
</dbReference>
<feature type="chain" id="PRO_5030079477" description="Choline/carnitine acyltransferase domain-containing protein" evidence="5">
    <location>
        <begin position="19"/>
        <end position="533"/>
    </location>
</feature>
<dbReference type="InterPro" id="IPR000542">
    <property type="entry name" value="Carn_acyl_trans"/>
</dbReference>
<name>A0A3Q1HIP0_ANATE</name>
<dbReference type="GO" id="GO:0004092">
    <property type="term" value="F:carnitine O-acetyltransferase activity"/>
    <property type="evidence" value="ECO:0007669"/>
    <property type="project" value="TreeGrafter"/>
</dbReference>
<dbReference type="Gene3D" id="3.30.559.10">
    <property type="entry name" value="Chloramphenicol acetyltransferase-like domain"/>
    <property type="match status" value="1"/>
</dbReference>
<evidence type="ECO:0000256" key="4">
    <source>
        <dbReference type="PIRSR" id="PIRSR600542-1"/>
    </source>
</evidence>
<dbReference type="PANTHER" id="PTHR22589">
    <property type="entry name" value="CARNITINE O-ACYLTRANSFERASE"/>
    <property type="match status" value="1"/>
</dbReference>
<evidence type="ECO:0000256" key="5">
    <source>
        <dbReference type="SAM" id="SignalP"/>
    </source>
</evidence>
<evidence type="ECO:0000256" key="3">
    <source>
        <dbReference type="ARBA" id="ARBA00023315"/>
    </source>
</evidence>
<dbReference type="InterPro" id="IPR039551">
    <property type="entry name" value="Cho/carn_acyl_trans"/>
</dbReference>
<dbReference type="GO" id="GO:0019254">
    <property type="term" value="P:carnitine metabolic process, CoA-linked"/>
    <property type="evidence" value="ECO:0007669"/>
    <property type="project" value="TreeGrafter"/>
</dbReference>
<keyword evidence="5" id="KW-0732">Signal</keyword>
<sequence>MILGCISYLFCRFTLATGSNLIQQKGLPKMPVPPLKQTFDCYLSMLESIVDTDELKHTTGLVQEFLMAGGIGEKLQRSLERRACKTGNWATDDYMKSERLANRKPVVIQSNFGILFKRKDFREKHGQISDTLPVEFMGGKPLCMKQYEQVLSSFRIPGLTTDSLVFHAKSSKAAKHITIVHNCQFFKLDVYNSDGTPLTLEQLCVQLHRICSSSLLTDTEHVGILTTQQRDIWFKTYNYLLQDKTNKESLSTIQSSIFTVCLDQAISAVSDEITYRRSGILQMLHGGGSRWNSANRWFDKGLQVIIGEDGTWGINSSHATADGTVVMAMCDYAVPLPMPQKLHFKITPKIKKDIEKAKQHIDKMVQDLDLRVMVFDHFGKSAIKAHNMSPDAFVQMALQLAYYRIYKKCCATMEPASLRMFTLGRVAAIHSNSRASAAFVKAFDDPKKQNGRKFIKKTMDLVINGQGIEEHLLGLFSQAIEENIAIPEIFRDTSYNKAFDFQLSTSQVRLNVIFYNCLNFSDVKDHRGQYFLN</sequence>
<feature type="domain" description="Choline/carnitine acyltransferase" evidence="6">
    <location>
        <begin position="30"/>
        <end position="511"/>
    </location>
</feature>
<reference evidence="7" key="2">
    <citation type="submission" date="2025-08" db="UniProtKB">
        <authorList>
            <consortium name="Ensembl"/>
        </authorList>
    </citation>
    <scope>IDENTIFICATION</scope>
</reference>
<dbReference type="Ensembl" id="ENSATET00000007429.2">
    <property type="protein sequence ID" value="ENSATEP00000007305.2"/>
    <property type="gene ID" value="ENSATEG00000005021.2"/>
</dbReference>
<proteinExistence type="inferred from homology"/>
<evidence type="ECO:0000259" key="6">
    <source>
        <dbReference type="Pfam" id="PF00755"/>
    </source>
</evidence>
<reference evidence="7" key="3">
    <citation type="submission" date="2025-09" db="UniProtKB">
        <authorList>
            <consortium name="Ensembl"/>
        </authorList>
    </citation>
    <scope>IDENTIFICATION</scope>
</reference>
<dbReference type="GeneTree" id="ENSGT01150000286917"/>
<dbReference type="OrthoDB" id="240216at2759"/>
<feature type="signal peptide" evidence="5">
    <location>
        <begin position="1"/>
        <end position="18"/>
    </location>
</feature>
<protein>
    <recommendedName>
        <fullName evidence="6">Choline/carnitine acyltransferase domain-containing protein</fullName>
    </recommendedName>
</protein>
<keyword evidence="2" id="KW-0808">Transferase</keyword>
<dbReference type="InterPro" id="IPR023213">
    <property type="entry name" value="CAT-like_dom_sf"/>
</dbReference>
<dbReference type="AlphaFoldDB" id="A0A3Q1HIP0"/>
<dbReference type="InterPro" id="IPR042231">
    <property type="entry name" value="Cho/carn_acyl_trans_2"/>
</dbReference>
<comment type="similarity">
    <text evidence="1">Belongs to the carnitine/choline acetyltransferase family.</text>
</comment>
<dbReference type="Proteomes" id="UP000265040">
    <property type="component" value="Chromosome 4"/>
</dbReference>
<dbReference type="Pfam" id="PF00755">
    <property type="entry name" value="Carn_acyltransf"/>
    <property type="match status" value="1"/>
</dbReference>
<evidence type="ECO:0000313" key="8">
    <source>
        <dbReference type="Proteomes" id="UP000265040"/>
    </source>
</evidence>